<dbReference type="AlphaFoldDB" id="A0A1T0CRK6"/>
<evidence type="ECO:0000256" key="1">
    <source>
        <dbReference type="SAM" id="Coils"/>
    </source>
</evidence>
<accession>A0A1T0CRK6</accession>
<dbReference type="Proteomes" id="UP000190683">
    <property type="component" value="Unassembled WGS sequence"/>
</dbReference>
<name>A0A1T0CRK6_9GAMM</name>
<dbReference type="STRING" id="573983.B0681_05660"/>
<evidence type="ECO:0008006" key="4">
    <source>
        <dbReference type="Google" id="ProtNLM"/>
    </source>
</evidence>
<evidence type="ECO:0000313" key="2">
    <source>
        <dbReference type="EMBL" id="OOS24944.1"/>
    </source>
</evidence>
<keyword evidence="3" id="KW-1185">Reference proteome</keyword>
<gene>
    <name evidence="2" type="ORF">B0681_05660</name>
</gene>
<comment type="caution">
    <text evidence="2">The sequence shown here is derived from an EMBL/GenBank/DDBJ whole genome shotgun (WGS) entry which is preliminary data.</text>
</comment>
<organism evidence="2 3">
    <name type="scientific">Moraxella porci DSM 25326</name>
    <dbReference type="NCBI Taxonomy" id="573983"/>
    <lineage>
        <taxon>Bacteria</taxon>
        <taxon>Pseudomonadati</taxon>
        <taxon>Pseudomonadota</taxon>
        <taxon>Gammaproteobacteria</taxon>
        <taxon>Moraxellales</taxon>
        <taxon>Moraxellaceae</taxon>
        <taxon>Moraxella</taxon>
    </lineage>
</organism>
<dbReference type="EMBL" id="MUYV01000006">
    <property type="protein sequence ID" value="OOS24944.1"/>
    <property type="molecule type" value="Genomic_DNA"/>
</dbReference>
<keyword evidence="1" id="KW-0175">Coiled coil</keyword>
<dbReference type="RefSeq" id="WP_078317780.1">
    <property type="nucleotide sequence ID" value="NZ_MUYV01000006.1"/>
</dbReference>
<evidence type="ECO:0000313" key="3">
    <source>
        <dbReference type="Proteomes" id="UP000190683"/>
    </source>
</evidence>
<sequence>MSLYLYPPHSLVDRHISKNTLYAKGQAAAHIEKLFIEQVEKITWAYKLAPTILHLQEDGADIREVQIFVIHARTARVDERILRYIDEIVPSRIIFEIHYANTITVSACYKRRNLADGSKSVLSRYFYREYNADSPRMPLPTVLSMQALYHDLIKNVLPVVSDSQLSIDECITQADNYTKLVAESQKLTAKLHKEKQANRKVDINIKLQQLKRQLQNFTLRSV</sequence>
<dbReference type="Pfam" id="PF14335">
    <property type="entry name" value="DUF4391"/>
    <property type="match status" value="1"/>
</dbReference>
<reference evidence="2 3" key="1">
    <citation type="submission" date="2017-02" db="EMBL/GenBank/DDBJ databases">
        <title>Draft genome sequence of Moraxella porci CCUG 54912T type strain.</title>
        <authorList>
            <person name="Salva-Serra F."/>
            <person name="Engstrom-Jakobsson H."/>
            <person name="Thorell K."/>
            <person name="Jaen-Luchoro D."/>
            <person name="Gonzales-Siles L."/>
            <person name="Karlsson R."/>
            <person name="Yazdan S."/>
            <person name="Boulund F."/>
            <person name="Johnning A."/>
            <person name="Engstrand L."/>
            <person name="Kristiansson E."/>
            <person name="Moore E."/>
        </authorList>
    </citation>
    <scope>NUCLEOTIDE SEQUENCE [LARGE SCALE GENOMIC DNA]</scope>
    <source>
        <strain evidence="2 3">CCUG 54912</strain>
    </source>
</reference>
<dbReference type="InterPro" id="IPR025503">
    <property type="entry name" value="DUF4391"/>
</dbReference>
<proteinExistence type="predicted"/>
<protein>
    <recommendedName>
        <fullName evidence="4">Methyl-accepting chemotaxis protein</fullName>
    </recommendedName>
</protein>
<feature type="coiled-coil region" evidence="1">
    <location>
        <begin position="193"/>
        <end position="220"/>
    </location>
</feature>